<accession>A0A4Y2K3A2</accession>
<dbReference type="EMBL" id="BGPR01004179">
    <property type="protein sequence ID" value="GBM96814.1"/>
    <property type="molecule type" value="Genomic_DNA"/>
</dbReference>
<sequence>MRGDGGQMTIDDIFRRHKLPYETKIIDIRRVVVAGELSKDFRINGPAKKLHPGTKHNLGIIPKPGSKCNHTPEYVPQYVVIPQYIPTSGSIFASVPSVTLYTNTLLEAIYSTDILLEVFDLSQTTAKQYADFLTM</sequence>
<comment type="caution">
    <text evidence="1">The sequence shown here is derived from an EMBL/GenBank/DDBJ whole genome shotgun (WGS) entry which is preliminary data.</text>
</comment>
<evidence type="ECO:0000313" key="2">
    <source>
        <dbReference type="Proteomes" id="UP000499080"/>
    </source>
</evidence>
<gene>
    <name evidence="1" type="ORF">AVEN_161128_1</name>
</gene>
<reference evidence="1 2" key="1">
    <citation type="journal article" date="2019" name="Sci. Rep.">
        <title>Orb-weaving spider Araneus ventricosus genome elucidates the spidroin gene catalogue.</title>
        <authorList>
            <person name="Kono N."/>
            <person name="Nakamura H."/>
            <person name="Ohtoshi R."/>
            <person name="Moran D.A.P."/>
            <person name="Shinohara A."/>
            <person name="Yoshida Y."/>
            <person name="Fujiwara M."/>
            <person name="Mori M."/>
            <person name="Tomita M."/>
            <person name="Arakawa K."/>
        </authorList>
    </citation>
    <scope>NUCLEOTIDE SEQUENCE [LARGE SCALE GENOMIC DNA]</scope>
</reference>
<protein>
    <submittedName>
        <fullName evidence="1">Uncharacterized protein</fullName>
    </submittedName>
</protein>
<name>A0A4Y2K3A2_ARAVE</name>
<proteinExistence type="predicted"/>
<dbReference type="Proteomes" id="UP000499080">
    <property type="component" value="Unassembled WGS sequence"/>
</dbReference>
<evidence type="ECO:0000313" key="1">
    <source>
        <dbReference type="EMBL" id="GBM96814.1"/>
    </source>
</evidence>
<dbReference type="AlphaFoldDB" id="A0A4Y2K3A2"/>
<keyword evidence="2" id="KW-1185">Reference proteome</keyword>
<organism evidence="1 2">
    <name type="scientific">Araneus ventricosus</name>
    <name type="common">Orbweaver spider</name>
    <name type="synonym">Epeira ventricosa</name>
    <dbReference type="NCBI Taxonomy" id="182803"/>
    <lineage>
        <taxon>Eukaryota</taxon>
        <taxon>Metazoa</taxon>
        <taxon>Ecdysozoa</taxon>
        <taxon>Arthropoda</taxon>
        <taxon>Chelicerata</taxon>
        <taxon>Arachnida</taxon>
        <taxon>Araneae</taxon>
        <taxon>Araneomorphae</taxon>
        <taxon>Entelegynae</taxon>
        <taxon>Araneoidea</taxon>
        <taxon>Araneidae</taxon>
        <taxon>Araneus</taxon>
    </lineage>
</organism>